<reference evidence="1" key="2">
    <citation type="submission" date="2014-06" db="EMBL/GenBank/DDBJ databases">
        <title>The complete genome of Blastobotrys (Arxula) adeninivorans LS3 - a yeast of biotechnological interest.</title>
        <authorList>
            <person name="Kunze G."/>
            <person name="Gaillardin C."/>
            <person name="Czernicka M."/>
            <person name="Durrens P."/>
            <person name="Martin T."/>
            <person name="Boer E."/>
            <person name="Gabaldon T."/>
            <person name="Cruz J."/>
            <person name="Talla E."/>
            <person name="Marck C."/>
            <person name="Goffeau A."/>
            <person name="Barbe V."/>
            <person name="Baret P."/>
            <person name="Baronian K."/>
            <person name="Beier S."/>
            <person name="Bleykasten C."/>
            <person name="Bode R."/>
            <person name="Casaregola S."/>
            <person name="Despons L."/>
            <person name="Fairhead C."/>
            <person name="Giersberg M."/>
            <person name="Gierski P."/>
            <person name="Hahnel U."/>
            <person name="Hartmann A."/>
            <person name="Jankowska D."/>
            <person name="Jubin C."/>
            <person name="Jung P."/>
            <person name="Lafontaine I."/>
            <person name="Leh-Louis V."/>
            <person name="Lemaire M."/>
            <person name="Marcet-Houben M."/>
            <person name="Mascher M."/>
            <person name="Morel G."/>
            <person name="Richard G.-F."/>
            <person name="Riechen J."/>
            <person name="Sacerdot C."/>
            <person name="Sarkar A."/>
            <person name="Savel G."/>
            <person name="Schacherer J."/>
            <person name="Sherman D."/>
            <person name="Straub M.-L."/>
            <person name="Stein N."/>
            <person name="Thierry A."/>
            <person name="Trautwein-Schult A."/>
            <person name="Westhof E."/>
            <person name="Worch S."/>
            <person name="Dujon B."/>
            <person name="Souciet J.-L."/>
            <person name="Wincker P."/>
            <person name="Scholz U."/>
            <person name="Neuveglise N."/>
        </authorList>
    </citation>
    <scope>NUCLEOTIDE SEQUENCE</scope>
    <source>
        <strain evidence="1">LS3</strain>
    </source>
</reference>
<dbReference type="CDD" id="cd02215">
    <property type="entry name" value="cupin_QDO_N_C"/>
    <property type="match status" value="1"/>
</dbReference>
<dbReference type="Gene3D" id="2.60.120.10">
    <property type="entry name" value="Jelly Rolls"/>
    <property type="match status" value="2"/>
</dbReference>
<organism evidence="1">
    <name type="scientific">Blastobotrys adeninivorans</name>
    <name type="common">Yeast</name>
    <name type="synonym">Arxula adeninivorans</name>
    <dbReference type="NCBI Taxonomy" id="409370"/>
    <lineage>
        <taxon>Eukaryota</taxon>
        <taxon>Fungi</taxon>
        <taxon>Dikarya</taxon>
        <taxon>Ascomycota</taxon>
        <taxon>Saccharomycotina</taxon>
        <taxon>Dipodascomycetes</taxon>
        <taxon>Dipodascales</taxon>
        <taxon>Trichomonascaceae</taxon>
        <taxon>Blastobotrys</taxon>
    </lineage>
</organism>
<dbReference type="PhylomeDB" id="A0A060TCB3"/>
<dbReference type="AlphaFoldDB" id="A0A060TCB3"/>
<dbReference type="InterPro" id="IPR052538">
    <property type="entry name" value="Flavonoid_dioxygenase-like"/>
</dbReference>
<dbReference type="InterPro" id="IPR011051">
    <property type="entry name" value="RmlC_Cupin_sf"/>
</dbReference>
<dbReference type="InterPro" id="IPR014710">
    <property type="entry name" value="RmlC-like_jellyroll"/>
</dbReference>
<dbReference type="PANTHER" id="PTHR43346:SF1">
    <property type="entry name" value="QUERCETIN 2,3-DIOXYGENASE-RELATED"/>
    <property type="match status" value="1"/>
</dbReference>
<sequence length="428" mass="46409">MRTGALVKDIRISVSCRSIADDLRQSGSGRRFRLRNGLCKHINWTVPTLICPIQYTMVSIGLIALATVASAAPTERLSLDDLYVTDPPSSVRPYVIPHLSEANGITIGSQAYRFYITGPSSGYAFTLMGTSAPGSSALGVLPHIHQTHYENFYNFKGRYQLWAQGADDKTQAARQLTAGDYGSVPRNTTHTFQILDPDTEMTGVIVPGGFEDLFYALGTNFTWATNTPYKPEVVNDSAAAGPDSSGISGLEKFDVYAQLDFNPRRDLVNGSAPNDSTWHTCNNTLGSKVGEPYFVANGYGPKYLNSQYGYQIVQPLVGLDQSADVNYTLSTISINGARNRTEDGAPTFKTGAAGFQIVEGVLNLKIGDYPVATLYEGDVAFIPANTTYKYWSPVAFTKVLYVASGSNGVDQQLIGKGKEWGFVTFPTA</sequence>
<accession>A0A060TCB3</accession>
<protein>
    <submittedName>
        <fullName evidence="1">ARAD1D38214p</fullName>
    </submittedName>
</protein>
<gene>
    <name evidence="1" type="ORF">GNLVRS02_ARAD1D38214g</name>
</gene>
<dbReference type="SUPFAM" id="SSF51182">
    <property type="entry name" value="RmlC-like cupins"/>
    <property type="match status" value="1"/>
</dbReference>
<proteinExistence type="predicted"/>
<evidence type="ECO:0000313" key="1">
    <source>
        <dbReference type="EMBL" id="CDP38598.1"/>
    </source>
</evidence>
<reference evidence="1" key="1">
    <citation type="submission" date="2014-02" db="EMBL/GenBank/DDBJ databases">
        <authorList>
            <person name="Genoscope - CEA"/>
        </authorList>
    </citation>
    <scope>NUCLEOTIDE SEQUENCE</scope>
    <source>
        <strain evidence="1">LS3</strain>
    </source>
</reference>
<dbReference type="EMBL" id="HG937694">
    <property type="protein sequence ID" value="CDP38598.1"/>
    <property type="molecule type" value="Genomic_DNA"/>
</dbReference>
<name>A0A060TCB3_BLAAD</name>
<dbReference type="PANTHER" id="PTHR43346">
    <property type="entry name" value="LIGAND BINDING DOMAIN PROTEIN, PUTATIVE (AFU_ORTHOLOGUE AFUA_6G14370)-RELATED"/>
    <property type="match status" value="1"/>
</dbReference>